<evidence type="ECO:0000313" key="2">
    <source>
        <dbReference type="EMBL" id="MBB5352410.1"/>
    </source>
</evidence>
<name>A0A840VEZ6_9BACT</name>
<organism evidence="2 3">
    <name type="scientific">Haloferula luteola</name>
    <dbReference type="NCBI Taxonomy" id="595692"/>
    <lineage>
        <taxon>Bacteria</taxon>
        <taxon>Pseudomonadati</taxon>
        <taxon>Verrucomicrobiota</taxon>
        <taxon>Verrucomicrobiia</taxon>
        <taxon>Verrucomicrobiales</taxon>
        <taxon>Verrucomicrobiaceae</taxon>
        <taxon>Haloferula</taxon>
    </lineage>
</organism>
<protein>
    <submittedName>
        <fullName evidence="2">Amino acid permease</fullName>
    </submittedName>
</protein>
<evidence type="ECO:0000313" key="3">
    <source>
        <dbReference type="Proteomes" id="UP000557717"/>
    </source>
</evidence>
<comment type="caution">
    <text evidence="2">The sequence shown here is derived from an EMBL/GenBank/DDBJ whole genome shotgun (WGS) entry which is preliminary data.</text>
</comment>
<keyword evidence="1" id="KW-0472">Membrane</keyword>
<feature type="transmembrane region" description="Helical" evidence="1">
    <location>
        <begin position="33"/>
        <end position="51"/>
    </location>
</feature>
<evidence type="ECO:0000256" key="1">
    <source>
        <dbReference type="SAM" id="Phobius"/>
    </source>
</evidence>
<dbReference type="Proteomes" id="UP000557717">
    <property type="component" value="Unassembled WGS sequence"/>
</dbReference>
<reference evidence="2 3" key="1">
    <citation type="submission" date="2020-08" db="EMBL/GenBank/DDBJ databases">
        <title>Genomic Encyclopedia of Type Strains, Phase IV (KMG-IV): sequencing the most valuable type-strain genomes for metagenomic binning, comparative biology and taxonomic classification.</title>
        <authorList>
            <person name="Goeker M."/>
        </authorList>
    </citation>
    <scope>NUCLEOTIDE SEQUENCE [LARGE SCALE GENOMIC DNA]</scope>
    <source>
        <strain evidence="2 3">YC6886</strain>
    </source>
</reference>
<dbReference type="RefSeq" id="WP_184019430.1">
    <property type="nucleotide sequence ID" value="NZ_JACHFD010000012.1"/>
</dbReference>
<proteinExistence type="predicted"/>
<accession>A0A840VEZ6</accession>
<dbReference type="EMBL" id="JACHFD010000012">
    <property type="protein sequence ID" value="MBB5352410.1"/>
    <property type="molecule type" value="Genomic_DNA"/>
</dbReference>
<gene>
    <name evidence="2" type="ORF">HNR46_002655</name>
</gene>
<feature type="transmembrane region" description="Helical" evidence="1">
    <location>
        <begin position="88"/>
        <end position="105"/>
    </location>
</feature>
<keyword evidence="1" id="KW-0812">Transmembrane</keyword>
<keyword evidence="1" id="KW-1133">Transmembrane helix</keyword>
<dbReference type="AlphaFoldDB" id="A0A840VEZ6"/>
<feature type="transmembrane region" description="Helical" evidence="1">
    <location>
        <begin position="57"/>
        <end position="76"/>
    </location>
</feature>
<keyword evidence="3" id="KW-1185">Reference proteome</keyword>
<sequence length="111" mass="12031">MNPYEASRESISQTVLGKELPPKSQRMLHSVRLGLLIGQVLLSFVGGYGVAKGRGDALLAVAMVGVFLMQVLLVWIPGRKAVEGWQMLRWATAVFFITFLGWGAVSPLGMG</sequence>